<dbReference type="Proteomes" id="UP001499993">
    <property type="component" value="Unassembled WGS sequence"/>
</dbReference>
<name>A0ABP9GPN1_9ACTN</name>
<organism evidence="1 2">
    <name type="scientific">Streptomonospora halophila</name>
    <dbReference type="NCBI Taxonomy" id="427369"/>
    <lineage>
        <taxon>Bacteria</taxon>
        <taxon>Bacillati</taxon>
        <taxon>Actinomycetota</taxon>
        <taxon>Actinomycetes</taxon>
        <taxon>Streptosporangiales</taxon>
        <taxon>Nocardiopsidaceae</taxon>
        <taxon>Streptomonospora</taxon>
    </lineage>
</organism>
<dbReference type="EMBL" id="BAABIK010000022">
    <property type="protein sequence ID" value="GAA4949534.1"/>
    <property type="molecule type" value="Genomic_DNA"/>
</dbReference>
<sequence>MLLRRLRDTGAAFATGARGPVAAAAPVAAEVTCHGDAAPYNRAVRKRS</sequence>
<comment type="caution">
    <text evidence="1">The sequence shown here is derived from an EMBL/GenBank/DDBJ whole genome shotgun (WGS) entry which is preliminary data.</text>
</comment>
<reference evidence="2" key="1">
    <citation type="journal article" date="2019" name="Int. J. Syst. Evol. Microbiol.">
        <title>The Global Catalogue of Microorganisms (GCM) 10K type strain sequencing project: providing services to taxonomists for standard genome sequencing and annotation.</title>
        <authorList>
            <consortium name="The Broad Institute Genomics Platform"/>
            <consortium name="The Broad Institute Genome Sequencing Center for Infectious Disease"/>
            <person name="Wu L."/>
            <person name="Ma J."/>
        </authorList>
    </citation>
    <scope>NUCLEOTIDE SEQUENCE [LARGE SCALE GENOMIC DNA]</scope>
    <source>
        <strain evidence="2">JCM 18123</strain>
    </source>
</reference>
<evidence type="ECO:0000313" key="1">
    <source>
        <dbReference type="EMBL" id="GAA4949534.1"/>
    </source>
</evidence>
<proteinExistence type="predicted"/>
<accession>A0ABP9GPN1</accession>
<protein>
    <submittedName>
        <fullName evidence="1">Uncharacterized protein</fullName>
    </submittedName>
</protein>
<evidence type="ECO:0000313" key="2">
    <source>
        <dbReference type="Proteomes" id="UP001499993"/>
    </source>
</evidence>
<dbReference type="RefSeq" id="WP_345557757.1">
    <property type="nucleotide sequence ID" value="NZ_BAABIK010000022.1"/>
</dbReference>
<gene>
    <name evidence="1" type="ORF">GCM10023224_37070</name>
</gene>
<keyword evidence="2" id="KW-1185">Reference proteome</keyword>